<evidence type="ECO:0000313" key="5">
    <source>
        <dbReference type="Proteomes" id="UP000323567"/>
    </source>
</evidence>
<dbReference type="RefSeq" id="WP_149887148.1">
    <property type="nucleotide sequence ID" value="NZ_CP173706.1"/>
</dbReference>
<accession>A0A5B3GCF4</accession>
<feature type="chain" id="PRO_5023129075" description="DUF5689 domain-containing protein" evidence="2">
    <location>
        <begin position="26"/>
        <end position="305"/>
    </location>
</feature>
<protein>
    <recommendedName>
        <fullName evidence="3">DUF5689 domain-containing protein</fullName>
    </recommendedName>
</protein>
<dbReference type="Proteomes" id="UP000323567">
    <property type="component" value="Unassembled WGS sequence"/>
</dbReference>
<evidence type="ECO:0000313" key="4">
    <source>
        <dbReference type="EMBL" id="KAA2370976.1"/>
    </source>
</evidence>
<feature type="signal peptide" evidence="2">
    <location>
        <begin position="1"/>
        <end position="25"/>
    </location>
</feature>
<dbReference type="AlphaFoldDB" id="A0A5B3GCF4"/>
<proteinExistence type="predicted"/>
<feature type="domain" description="DUF5689" evidence="3">
    <location>
        <begin position="39"/>
        <end position="253"/>
    </location>
</feature>
<comment type="caution">
    <text evidence="4">The sequence shown here is derived from an EMBL/GenBank/DDBJ whole genome shotgun (WGS) entry which is preliminary data.</text>
</comment>
<feature type="compositionally biased region" description="Low complexity" evidence="1">
    <location>
        <begin position="266"/>
        <end position="299"/>
    </location>
</feature>
<sequence length="305" mass="32598">MRTTARISLLTLPVLLTLPAGCDRATQPEFTVRPPEPQNSVAYLKSLCDGKSSVAIAQDITIRGFVTANDLYGEFHRTIVVEDASGGIAIAAEGSPLADLYPFGIVATVRCNGLTLCDYGGKIQLGTTPGDGGAGCIPREELARYIRTEPPGGETPSAQLLTFDAVSARHIDTRVRFDDVRFADAGKTWCDTDPETGRAVATEREIVDTRGRTFTVRTAATCVYAKEPLPQGTGSLYGIIDYFAGKYTLRVTNREAEFSGTAAHSAATRPTAGRPARTTRTTQTTRTTRTMRAGVTAATPPTAYP</sequence>
<gene>
    <name evidence="4" type="ORF">F2Y13_05340</name>
</gene>
<dbReference type="Pfam" id="PF18942">
    <property type="entry name" value="DUF5689"/>
    <property type="match status" value="1"/>
</dbReference>
<keyword evidence="2" id="KW-0732">Signal</keyword>
<reference evidence="4 5" key="1">
    <citation type="journal article" date="2019" name="Nat. Med.">
        <title>A library of human gut bacterial isolates paired with longitudinal multiomics data enables mechanistic microbiome research.</title>
        <authorList>
            <person name="Poyet M."/>
            <person name="Groussin M."/>
            <person name="Gibbons S.M."/>
            <person name="Avila-Pacheco J."/>
            <person name="Jiang X."/>
            <person name="Kearney S.M."/>
            <person name="Perrotta A.R."/>
            <person name="Berdy B."/>
            <person name="Zhao S."/>
            <person name="Lieberman T.D."/>
            <person name="Swanson P.K."/>
            <person name="Smith M."/>
            <person name="Roesemann S."/>
            <person name="Alexander J.E."/>
            <person name="Rich S.A."/>
            <person name="Livny J."/>
            <person name="Vlamakis H."/>
            <person name="Clish C."/>
            <person name="Bullock K."/>
            <person name="Deik A."/>
            <person name="Scott J."/>
            <person name="Pierce K.A."/>
            <person name="Xavier R.J."/>
            <person name="Alm E.J."/>
        </authorList>
    </citation>
    <scope>NUCLEOTIDE SEQUENCE [LARGE SCALE GENOMIC DNA]</scope>
    <source>
        <strain evidence="4 5">BIOML-A2</strain>
    </source>
</reference>
<name>A0A5B3GCF4_9BACT</name>
<evidence type="ECO:0000256" key="1">
    <source>
        <dbReference type="SAM" id="MobiDB-lite"/>
    </source>
</evidence>
<evidence type="ECO:0000256" key="2">
    <source>
        <dbReference type="SAM" id="SignalP"/>
    </source>
</evidence>
<evidence type="ECO:0000259" key="3">
    <source>
        <dbReference type="Pfam" id="PF18942"/>
    </source>
</evidence>
<dbReference type="EMBL" id="VVXK01000005">
    <property type="protein sequence ID" value="KAA2370976.1"/>
    <property type="molecule type" value="Genomic_DNA"/>
</dbReference>
<feature type="region of interest" description="Disordered" evidence="1">
    <location>
        <begin position="258"/>
        <end position="305"/>
    </location>
</feature>
<organism evidence="4 5">
    <name type="scientific">Alistipes shahii</name>
    <dbReference type="NCBI Taxonomy" id="328814"/>
    <lineage>
        <taxon>Bacteria</taxon>
        <taxon>Pseudomonadati</taxon>
        <taxon>Bacteroidota</taxon>
        <taxon>Bacteroidia</taxon>
        <taxon>Bacteroidales</taxon>
        <taxon>Rikenellaceae</taxon>
        <taxon>Alistipes</taxon>
    </lineage>
</organism>
<dbReference type="InterPro" id="IPR043744">
    <property type="entry name" value="DUF5689"/>
</dbReference>